<dbReference type="AlphaFoldDB" id="A0A914AIL9"/>
<dbReference type="Pfam" id="PF07801">
    <property type="entry name" value="DUF1647"/>
    <property type="match status" value="1"/>
</dbReference>
<organism evidence="2 3">
    <name type="scientific">Patiria miniata</name>
    <name type="common">Bat star</name>
    <name type="synonym">Asterina miniata</name>
    <dbReference type="NCBI Taxonomy" id="46514"/>
    <lineage>
        <taxon>Eukaryota</taxon>
        <taxon>Metazoa</taxon>
        <taxon>Echinodermata</taxon>
        <taxon>Eleutherozoa</taxon>
        <taxon>Asterozoa</taxon>
        <taxon>Asteroidea</taxon>
        <taxon>Valvatacea</taxon>
        <taxon>Valvatida</taxon>
        <taxon>Asterinidae</taxon>
        <taxon>Patiria</taxon>
    </lineage>
</organism>
<dbReference type="EnsemblMetazoa" id="XM_038207468.1">
    <property type="protein sequence ID" value="XP_038063396.1"/>
    <property type="gene ID" value="LOC119734111"/>
</dbReference>
<dbReference type="PANTHER" id="PTHR31389:SF4">
    <property type="entry name" value="LD39211P"/>
    <property type="match status" value="1"/>
</dbReference>
<keyword evidence="3" id="KW-1185">Reference proteome</keyword>
<dbReference type="GeneID" id="119734111"/>
<keyword evidence="1" id="KW-0732">Signal</keyword>
<dbReference type="RefSeq" id="XP_038063396.1">
    <property type="nucleotide sequence ID" value="XM_038207468.1"/>
</dbReference>
<name>A0A914AIL9_PATMI</name>
<dbReference type="OrthoDB" id="5954868at2759"/>
<reference evidence="2" key="1">
    <citation type="submission" date="2022-11" db="UniProtKB">
        <authorList>
            <consortium name="EnsemblMetazoa"/>
        </authorList>
    </citation>
    <scope>IDENTIFICATION</scope>
</reference>
<evidence type="ECO:0000313" key="2">
    <source>
        <dbReference type="EnsemblMetazoa" id="XP_038063396.1"/>
    </source>
</evidence>
<evidence type="ECO:0000256" key="1">
    <source>
        <dbReference type="SAM" id="SignalP"/>
    </source>
</evidence>
<protein>
    <submittedName>
        <fullName evidence="2">Uncharacterized protein</fullName>
    </submittedName>
</protein>
<feature type="chain" id="PRO_5036790184" evidence="1">
    <location>
        <begin position="29"/>
        <end position="451"/>
    </location>
</feature>
<accession>A0A914AIL9</accession>
<dbReference type="Proteomes" id="UP000887568">
    <property type="component" value="Unplaced"/>
</dbReference>
<proteinExistence type="predicted"/>
<dbReference type="InterPro" id="IPR012444">
    <property type="entry name" value="DUF1647"/>
</dbReference>
<evidence type="ECO:0000313" key="3">
    <source>
        <dbReference type="Proteomes" id="UP000887568"/>
    </source>
</evidence>
<dbReference type="PANTHER" id="PTHR31389">
    <property type="entry name" value="LD39211P"/>
    <property type="match status" value="1"/>
</dbReference>
<sequence>MVPKWISRPLLVCVLLTMCFLALYSVMSTNGEKRAVVFYKTGSRERTEAMRDHHFETKEFTPKITQYKVELQTRNKEASVDAVHVEETAKGGIEGKQVDLEMLDSESEDDFWQVGDRQLNFETARVDDDKIAHQQVHFAKVDLAKVVDDKAHDVIRPLKVFAEGISPPVVHNTRLPPALQNMRPMIDLDRQDVDSDELFRRLVVVTAFSENHRLEVMGMIGTVQSRMPATRIIAYDLGIEPSNLHNVTQLCNVELRPFKFDRYPPHVANIMTYAWKIIIIKEALNEFGAIFWADASVRFLDSLRLLLPFAKEHHGYLSRIHSYLARATSPIYHNFYYTQQGMFDYFAINKTEYAQSDNAPHIAANRQLVVNSTTIQTRVIGPLYACAVEKTCISPPGSKRGNHQFDASALMLVFYKYLPGEFNRGNDHLNDMNKVMKMHRLSDDWQTAKVC</sequence>
<feature type="signal peptide" evidence="1">
    <location>
        <begin position="1"/>
        <end position="28"/>
    </location>
</feature>